<dbReference type="InterPro" id="IPR047230">
    <property type="entry name" value="CLOCK-like"/>
</dbReference>
<evidence type="ECO:0000256" key="1">
    <source>
        <dbReference type="ARBA" id="ARBA00023108"/>
    </source>
</evidence>
<dbReference type="SUPFAM" id="SSF55785">
    <property type="entry name" value="PYP-like sensor domain (PAS domain)"/>
    <property type="match status" value="1"/>
</dbReference>
<name>A0A9Q1GYW8_HOLLE</name>
<reference evidence="3" key="1">
    <citation type="submission" date="2021-10" db="EMBL/GenBank/DDBJ databases">
        <title>Tropical sea cucumber genome reveals ecological adaptation and Cuvierian tubules defense mechanism.</title>
        <authorList>
            <person name="Chen T."/>
        </authorList>
    </citation>
    <scope>NUCLEOTIDE SEQUENCE</scope>
    <source>
        <strain evidence="3">Nanhai2018</strain>
        <tissue evidence="3">Muscle</tissue>
    </source>
</reference>
<proteinExistence type="predicted"/>
<dbReference type="Pfam" id="PF14598">
    <property type="entry name" value="PAS_11"/>
    <property type="match status" value="1"/>
</dbReference>
<dbReference type="OrthoDB" id="411251at2759"/>
<accession>A0A9Q1GYW8</accession>
<dbReference type="GO" id="GO:0000978">
    <property type="term" value="F:RNA polymerase II cis-regulatory region sequence-specific DNA binding"/>
    <property type="evidence" value="ECO:0007669"/>
    <property type="project" value="TreeGrafter"/>
</dbReference>
<dbReference type="EMBL" id="JAIZAY010000015">
    <property type="protein sequence ID" value="KAJ8027898.1"/>
    <property type="molecule type" value="Genomic_DNA"/>
</dbReference>
<gene>
    <name evidence="3" type="ORF">HOLleu_29984</name>
</gene>
<dbReference type="PANTHER" id="PTHR46055">
    <property type="entry name" value="CIRCADIAN LOCOMOTER OUTPUT CYCLES PROTEIN KAPUT"/>
    <property type="match status" value="1"/>
</dbReference>
<dbReference type="InterPro" id="IPR035965">
    <property type="entry name" value="PAS-like_dom_sf"/>
</dbReference>
<dbReference type="Gene3D" id="3.30.450.20">
    <property type="entry name" value="PAS domain"/>
    <property type="match status" value="1"/>
</dbReference>
<keyword evidence="1" id="KW-0090">Biological rhythms</keyword>
<sequence>MQTGEGTSCYYRYLTKGQEWIWLQTRYFITYNQWNSKPEFIMCTHRVVSYAEVRKNYNKMVSLMDDPSMRLDLSKGYSSNDSMSEMSFSLKDTSSEGSYKPVSVQQTIVSEKVYEPSQDNSKAGSGKKLNDIPLGSSISFTRGLGTYSTYPYISWNSHNDNDMKSKLLRYHQV</sequence>
<keyword evidence="2" id="KW-0539">Nucleus</keyword>
<dbReference type="GO" id="GO:0032922">
    <property type="term" value="P:circadian regulation of gene expression"/>
    <property type="evidence" value="ECO:0007669"/>
    <property type="project" value="InterPro"/>
</dbReference>
<dbReference type="GO" id="GO:1990513">
    <property type="term" value="C:CLOCK-BMAL transcription complex"/>
    <property type="evidence" value="ECO:0007669"/>
    <property type="project" value="TreeGrafter"/>
</dbReference>
<dbReference type="CDD" id="cd00130">
    <property type="entry name" value="PAS"/>
    <property type="match status" value="1"/>
</dbReference>
<evidence type="ECO:0000313" key="4">
    <source>
        <dbReference type="Proteomes" id="UP001152320"/>
    </source>
</evidence>
<keyword evidence="4" id="KW-1185">Reference proteome</keyword>
<dbReference type="PANTHER" id="PTHR46055:SF3">
    <property type="entry name" value="CIRCADIAN LOCOMOTER OUTPUT CYCLES PROTEIN KAPUT"/>
    <property type="match status" value="1"/>
</dbReference>
<evidence type="ECO:0000313" key="3">
    <source>
        <dbReference type="EMBL" id="KAJ8027898.1"/>
    </source>
</evidence>
<organism evidence="3 4">
    <name type="scientific">Holothuria leucospilota</name>
    <name type="common">Black long sea cucumber</name>
    <name type="synonym">Mertensiothuria leucospilota</name>
    <dbReference type="NCBI Taxonomy" id="206669"/>
    <lineage>
        <taxon>Eukaryota</taxon>
        <taxon>Metazoa</taxon>
        <taxon>Echinodermata</taxon>
        <taxon>Eleutherozoa</taxon>
        <taxon>Echinozoa</taxon>
        <taxon>Holothuroidea</taxon>
        <taxon>Aspidochirotacea</taxon>
        <taxon>Aspidochirotida</taxon>
        <taxon>Holothuriidae</taxon>
        <taxon>Holothuria</taxon>
    </lineage>
</organism>
<dbReference type="InterPro" id="IPR000014">
    <property type="entry name" value="PAS"/>
</dbReference>
<dbReference type="Proteomes" id="UP001152320">
    <property type="component" value="Chromosome 15"/>
</dbReference>
<comment type="caution">
    <text evidence="3">The sequence shown here is derived from an EMBL/GenBank/DDBJ whole genome shotgun (WGS) entry which is preliminary data.</text>
</comment>
<dbReference type="AlphaFoldDB" id="A0A9Q1GYW8"/>
<dbReference type="GO" id="GO:0000981">
    <property type="term" value="F:DNA-binding transcription factor activity, RNA polymerase II-specific"/>
    <property type="evidence" value="ECO:0007669"/>
    <property type="project" value="InterPro"/>
</dbReference>
<dbReference type="SMART" id="SM00086">
    <property type="entry name" value="PAC"/>
    <property type="match status" value="1"/>
</dbReference>
<dbReference type="InterPro" id="IPR001610">
    <property type="entry name" value="PAC"/>
</dbReference>
<evidence type="ECO:0000256" key="2">
    <source>
        <dbReference type="ARBA" id="ARBA00023242"/>
    </source>
</evidence>
<protein>
    <submittedName>
        <fullName evidence="3">Circadian locomoter output cycles protein kaput</fullName>
    </submittedName>
</protein>